<dbReference type="OrthoDB" id="2991597at2"/>
<gene>
    <name evidence="2" type="ORF">SAMN05216498_2817</name>
</gene>
<protein>
    <submittedName>
        <fullName evidence="2">Uncharacterized protein</fullName>
    </submittedName>
</protein>
<evidence type="ECO:0000256" key="1">
    <source>
        <dbReference type="SAM" id="Phobius"/>
    </source>
</evidence>
<dbReference type="EMBL" id="FNIG01000007">
    <property type="protein sequence ID" value="SDN67916.1"/>
    <property type="molecule type" value="Genomic_DNA"/>
</dbReference>
<feature type="transmembrane region" description="Helical" evidence="1">
    <location>
        <begin position="56"/>
        <end position="79"/>
    </location>
</feature>
<sequence length="80" mass="8769">MSMHIYNRCCQFHGEVVKVRQMDGFVHVGRITRVTPSRVWLQPVRGGLGYGFYGGYGGFGFGVPIALSFIAGIALAGAFW</sequence>
<keyword evidence="3" id="KW-1185">Reference proteome</keyword>
<keyword evidence="1" id="KW-1133">Transmembrane helix</keyword>
<dbReference type="AlphaFoldDB" id="A0A1H0DD49"/>
<keyword evidence="1" id="KW-0472">Membrane</keyword>
<dbReference type="Proteomes" id="UP000199334">
    <property type="component" value="Unassembled WGS sequence"/>
</dbReference>
<name>A0A1H0DD49_9BACI</name>
<reference evidence="2 3" key="1">
    <citation type="submission" date="2016-10" db="EMBL/GenBank/DDBJ databases">
        <authorList>
            <person name="de Groot N.N."/>
        </authorList>
    </citation>
    <scope>NUCLEOTIDE SEQUENCE [LARGE SCALE GENOMIC DNA]</scope>
    <source>
        <strain evidence="2 3">CGMCC 1.3442</strain>
    </source>
</reference>
<keyword evidence="1" id="KW-0812">Transmembrane</keyword>
<evidence type="ECO:0000313" key="2">
    <source>
        <dbReference type="EMBL" id="SDN67916.1"/>
    </source>
</evidence>
<dbReference type="STRING" id="237069.SAMN05216498_2817"/>
<organism evidence="2 3">
    <name type="scientific">Tenuibacillus multivorans</name>
    <dbReference type="NCBI Taxonomy" id="237069"/>
    <lineage>
        <taxon>Bacteria</taxon>
        <taxon>Bacillati</taxon>
        <taxon>Bacillota</taxon>
        <taxon>Bacilli</taxon>
        <taxon>Bacillales</taxon>
        <taxon>Bacillaceae</taxon>
        <taxon>Tenuibacillus</taxon>
    </lineage>
</organism>
<dbReference type="RefSeq" id="WP_093857225.1">
    <property type="nucleotide sequence ID" value="NZ_BJVZ01000004.1"/>
</dbReference>
<accession>A0A1H0DD49</accession>
<evidence type="ECO:0000313" key="3">
    <source>
        <dbReference type="Proteomes" id="UP000199334"/>
    </source>
</evidence>
<proteinExistence type="predicted"/>